<evidence type="ECO:0000313" key="2">
    <source>
        <dbReference type="EMBL" id="THF94085.1"/>
    </source>
</evidence>
<dbReference type="Pfam" id="PF08387">
    <property type="entry name" value="FBD"/>
    <property type="match status" value="2"/>
</dbReference>
<dbReference type="Proteomes" id="UP000306102">
    <property type="component" value="Unassembled WGS sequence"/>
</dbReference>
<dbReference type="InterPro" id="IPR050232">
    <property type="entry name" value="FBL13/AtMIF1-like"/>
</dbReference>
<evidence type="ECO:0000313" key="3">
    <source>
        <dbReference type="Proteomes" id="UP000306102"/>
    </source>
</evidence>
<gene>
    <name evidence="2" type="ORF">TEA_018419</name>
</gene>
<reference evidence="2 3" key="1">
    <citation type="journal article" date="2018" name="Proc. Natl. Acad. Sci. U.S.A.">
        <title>Draft genome sequence of Camellia sinensis var. sinensis provides insights into the evolution of the tea genome and tea quality.</title>
        <authorList>
            <person name="Wei C."/>
            <person name="Yang H."/>
            <person name="Wang S."/>
            <person name="Zhao J."/>
            <person name="Liu C."/>
            <person name="Gao L."/>
            <person name="Xia E."/>
            <person name="Lu Y."/>
            <person name="Tai Y."/>
            <person name="She G."/>
            <person name="Sun J."/>
            <person name="Cao H."/>
            <person name="Tong W."/>
            <person name="Gao Q."/>
            <person name="Li Y."/>
            <person name="Deng W."/>
            <person name="Jiang X."/>
            <person name="Wang W."/>
            <person name="Chen Q."/>
            <person name="Zhang S."/>
            <person name="Li H."/>
            <person name="Wu J."/>
            <person name="Wang P."/>
            <person name="Li P."/>
            <person name="Shi C."/>
            <person name="Zheng F."/>
            <person name="Jian J."/>
            <person name="Huang B."/>
            <person name="Shan D."/>
            <person name="Shi M."/>
            <person name="Fang C."/>
            <person name="Yue Y."/>
            <person name="Li F."/>
            <person name="Li D."/>
            <person name="Wei S."/>
            <person name="Han B."/>
            <person name="Jiang C."/>
            <person name="Yin Y."/>
            <person name="Xia T."/>
            <person name="Zhang Z."/>
            <person name="Bennetzen J.L."/>
            <person name="Zhao S."/>
            <person name="Wan X."/>
        </authorList>
    </citation>
    <scope>NUCLEOTIDE SEQUENCE [LARGE SCALE GENOMIC DNA]</scope>
    <source>
        <strain evidence="3">cv. Shuchazao</strain>
        <tissue evidence="2">Leaf</tissue>
    </source>
</reference>
<dbReference type="PANTHER" id="PTHR31900">
    <property type="entry name" value="F-BOX/RNI SUPERFAMILY PROTEIN-RELATED"/>
    <property type="match status" value="1"/>
</dbReference>
<dbReference type="SMART" id="SM00579">
    <property type="entry name" value="FBD"/>
    <property type="match status" value="2"/>
</dbReference>
<name>A0A4S4CZD3_CAMSN</name>
<organism evidence="2 3">
    <name type="scientific">Camellia sinensis var. sinensis</name>
    <name type="common">China tea</name>
    <dbReference type="NCBI Taxonomy" id="542762"/>
    <lineage>
        <taxon>Eukaryota</taxon>
        <taxon>Viridiplantae</taxon>
        <taxon>Streptophyta</taxon>
        <taxon>Embryophyta</taxon>
        <taxon>Tracheophyta</taxon>
        <taxon>Spermatophyta</taxon>
        <taxon>Magnoliopsida</taxon>
        <taxon>eudicotyledons</taxon>
        <taxon>Gunneridae</taxon>
        <taxon>Pentapetalae</taxon>
        <taxon>asterids</taxon>
        <taxon>Ericales</taxon>
        <taxon>Theaceae</taxon>
        <taxon>Camellia</taxon>
    </lineage>
</organism>
<accession>A0A4S4CZD3</accession>
<dbReference type="EMBL" id="SDRB02013802">
    <property type="protein sequence ID" value="THF94085.1"/>
    <property type="molecule type" value="Genomic_DNA"/>
</dbReference>
<proteinExistence type="predicted"/>
<protein>
    <recommendedName>
        <fullName evidence="1">FBD domain-containing protein</fullName>
    </recommendedName>
</protein>
<evidence type="ECO:0000259" key="1">
    <source>
        <dbReference type="SMART" id="SM00579"/>
    </source>
</evidence>
<dbReference type="InterPro" id="IPR006566">
    <property type="entry name" value="FBD"/>
</dbReference>
<feature type="domain" description="FBD" evidence="1">
    <location>
        <begin position="305"/>
        <end position="377"/>
    </location>
</feature>
<feature type="domain" description="FBD" evidence="1">
    <location>
        <begin position="166"/>
        <end position="238"/>
    </location>
</feature>
<dbReference type="AlphaFoldDB" id="A0A4S4CZD3"/>
<sequence>MEIKPPGHEFKSSLGQSPGRSTVALETIFYNDYAPIYYPLINFSSLLKAHIDIGPSEEQLEEEEEDETSQYGQNVSKLVAACSNVGFMYLSNSSVSAISCAHLRVPTFYNLTELFLGDINGHGWALLPHLLESAPNLEILAFMEGFSEYTGCYAKFQNSLQHCVPTCVSSRIRDIFFEEFNGEGDEFDLVEYFLKTGQVMTKMEFSFSSSLPLEKQYSTWTKLLLMQKGTKTCRVEFRKEVTVNVVTFCLLELFLGDINGHGWALLPHLLESAPNLEILAFMEGFSEYTGCYAKFQNSLQHCVPTCVSSRIRDIFFEEFNGEGDEFDLVEYFLKTGQVMTKMEFSFSSSLPLEKQYSTWTKLLLMQKGTKTCRVEFRKEVTVNVVTFCLLGDENESQPRD</sequence>
<comment type="caution">
    <text evidence="2">The sequence shown here is derived from an EMBL/GenBank/DDBJ whole genome shotgun (WGS) entry which is preliminary data.</text>
</comment>
<dbReference type="PANTHER" id="PTHR31900:SF34">
    <property type="entry name" value="EMB|CAB62440.1-RELATED"/>
    <property type="match status" value="1"/>
</dbReference>
<keyword evidence="3" id="KW-1185">Reference proteome</keyword>